<dbReference type="PANTHER" id="PTHR38479">
    <property type="entry name" value="LMO0824 PROTEIN"/>
    <property type="match status" value="1"/>
</dbReference>
<dbReference type="EMBL" id="BAAAYR010000006">
    <property type="protein sequence ID" value="GAA3578438.1"/>
    <property type="molecule type" value="Genomic_DNA"/>
</dbReference>
<evidence type="ECO:0000313" key="2">
    <source>
        <dbReference type="Proteomes" id="UP001500767"/>
    </source>
</evidence>
<evidence type="ECO:0008006" key="3">
    <source>
        <dbReference type="Google" id="ProtNLM"/>
    </source>
</evidence>
<dbReference type="InterPro" id="IPR009351">
    <property type="entry name" value="AlkZ-like"/>
</dbReference>
<reference evidence="2" key="1">
    <citation type="journal article" date="2019" name="Int. J. Syst. Evol. Microbiol.">
        <title>The Global Catalogue of Microorganisms (GCM) 10K type strain sequencing project: providing services to taxonomists for standard genome sequencing and annotation.</title>
        <authorList>
            <consortium name="The Broad Institute Genomics Platform"/>
            <consortium name="The Broad Institute Genome Sequencing Center for Infectious Disease"/>
            <person name="Wu L."/>
            <person name="Ma J."/>
        </authorList>
    </citation>
    <scope>NUCLEOTIDE SEQUENCE [LARGE SCALE GENOMIC DNA]</scope>
    <source>
        <strain evidence="2">JCM 16540</strain>
    </source>
</reference>
<gene>
    <name evidence="1" type="ORF">GCM10022197_39820</name>
</gene>
<organism evidence="1 2">
    <name type="scientific">Microlunatus spumicola</name>
    <dbReference type="NCBI Taxonomy" id="81499"/>
    <lineage>
        <taxon>Bacteria</taxon>
        <taxon>Bacillati</taxon>
        <taxon>Actinomycetota</taxon>
        <taxon>Actinomycetes</taxon>
        <taxon>Propionibacteriales</taxon>
        <taxon>Propionibacteriaceae</taxon>
        <taxon>Microlunatus</taxon>
    </lineage>
</organism>
<accession>A0ABP6Y8W7</accession>
<comment type="caution">
    <text evidence="1">The sequence shown here is derived from an EMBL/GenBank/DDBJ whole genome shotgun (WGS) entry which is preliminary data.</text>
</comment>
<evidence type="ECO:0000313" key="1">
    <source>
        <dbReference type="EMBL" id="GAA3578438.1"/>
    </source>
</evidence>
<sequence length="547" mass="58325">MTRVTVEERRARLARRHLLLPGTRTDDVAAVADAVVALHSSDPVTVHLSVLARTVATTPADLEAVLYEDRALVRHHAMRRTLWVARPDVVRVLHAAATRALVGPDRRRTAGYLAESGVEDPDAWLDDADARVLADLREHGPSTARELGQRIEALRQPILVGGPRWGSTQSAHTRVLLGLGFAGAIVRTRPIGTWVSGAYRYALAEDWLPGGFGELDPREARAALAGRYLERFGPVTTEDLRWWAGWTVTATRTALADARAEPIDLDGGPAWVAPDDAGATADPEPWVAALPSLDPTTMGWKERGWYLPEAAAAAFDRNGNAGPTLWVDGRVVGAWAQASDGRMLTHFFERVPAAAGGAGRAPGVTGGGGGGDAVDGPVPGTGARRGLGPLAPGPVHADPAEQRAELAGLRRIEPPEQLALGRVARLPCFRERDPPGIGEHHDVAPPVGGVRLPGQQAPTLQPVEQPDHRRAVDTQPRGGLLLGLGSVAVEEEQDGQLADVHAGRRQVLAVQVLELEQRALQQVGQPGAELRPELVLAAVHVARVLLR</sequence>
<name>A0ABP6Y8W7_9ACTN</name>
<keyword evidence="2" id="KW-1185">Reference proteome</keyword>
<dbReference type="Proteomes" id="UP001500767">
    <property type="component" value="Unassembled WGS sequence"/>
</dbReference>
<dbReference type="PANTHER" id="PTHR38479:SF2">
    <property type="entry name" value="WINGED HELIX DNA-BINDING DOMAIN-CONTAINING PROTEIN"/>
    <property type="match status" value="1"/>
</dbReference>
<dbReference type="Pfam" id="PF06224">
    <property type="entry name" value="AlkZ-like"/>
    <property type="match status" value="1"/>
</dbReference>
<proteinExistence type="predicted"/>
<protein>
    <recommendedName>
        <fullName evidence="3">Winged helix DNA-binding domain-containing protein</fullName>
    </recommendedName>
</protein>